<dbReference type="SUPFAM" id="SSF47384">
    <property type="entry name" value="Homodimeric domain of signal transducing histidine kinase"/>
    <property type="match status" value="1"/>
</dbReference>
<evidence type="ECO:0000256" key="13">
    <source>
        <dbReference type="SAM" id="MobiDB-lite"/>
    </source>
</evidence>
<sequence length="775" mass="86897">MTSEIRFDEDPQSGWRIALICAGEGAWMWDFEKDEFLICETGKKLLGLDGEKKTFSLDYLSSYIHPDDVETVLRSAEGLRSETIEEYYTECRFRQPDGSYIWILTKGKIYSRHSSGSPICAVGTHTDVSKRKELEFNKTQAQDYIRSAFENAAIGMALVSPQGKFIQTNSALCKILGYPEEQLLAETFQNITVPDDLDADIRLLNELVAGKRSSYQLEKRYVHKEGHVVWALLSVSLVRHGDGTPDHFIAQIQDISEQKRYERQLKEARREAEASDRAKSSFLATMSHEIRTPMNAVIGYSELLDSTELDEEQRLFLRHISTSGDLLLHLIDDILDFSKIEVGEIDLEFLDFEIRSHFNQSFDLLRPKAEEKGLSLRSYYDNSVPKQIIGDPHRISQILINLIGNAIKFTPEGEVFVSVKTSQDPSLAPNLVVSVHDTGIGISEEQQGLLFKPFHQADSSMTRKYGGTGLGLAISNHLVQAMGGTMSLRSELGKGSTFTFSIPLHTPSSKGTPLPESSTGSIRGKLVLLCDLNPIDRQQTAITLRNIGLLVYEARSFGRAKKELSRSRYDLLILDSDLIRPSALKSEIPNHPPTLFIALAEDVLGKLPADCQRIDRPFTRSQIKDAIMELAPSPAEPEATEKESVPHDEKPKNTLVVEDNPANRRLMQAFLNRLDLKTEMVENGDEAISILQKKRFDLVFLDLQIPGPSGIELAQKIRELEAEGAHPLTQAKPVRIYAITTNAVQGTRERCIEAGMDGFFLKPIRTQEIRKVLGL</sequence>
<dbReference type="FunFam" id="1.10.287.130:FF:000038">
    <property type="entry name" value="Sensory transduction histidine kinase"/>
    <property type="match status" value="1"/>
</dbReference>
<evidence type="ECO:0000256" key="8">
    <source>
        <dbReference type="ARBA" id="ARBA00022840"/>
    </source>
</evidence>
<dbReference type="InterPro" id="IPR003661">
    <property type="entry name" value="HisK_dim/P_dom"/>
</dbReference>
<protein>
    <recommendedName>
        <fullName evidence="3">histidine kinase</fullName>
        <ecNumber evidence="3">2.7.13.3</ecNumber>
    </recommendedName>
</protein>
<dbReference type="Gene3D" id="1.10.287.130">
    <property type="match status" value="1"/>
</dbReference>
<feature type="domain" description="Histidine kinase" evidence="14">
    <location>
        <begin position="285"/>
        <end position="506"/>
    </location>
</feature>
<keyword evidence="4 12" id="KW-0597">Phosphoprotein</keyword>
<comment type="caution">
    <text evidence="18">The sequence shown here is derived from an EMBL/GenBank/DDBJ whole genome shotgun (WGS) entry which is preliminary data.</text>
</comment>
<dbReference type="PROSITE" id="PS50109">
    <property type="entry name" value="HIS_KIN"/>
    <property type="match status" value="1"/>
</dbReference>
<evidence type="ECO:0000313" key="19">
    <source>
        <dbReference type="Proteomes" id="UP000525652"/>
    </source>
</evidence>
<dbReference type="CDD" id="cd00130">
    <property type="entry name" value="PAS"/>
    <property type="match status" value="2"/>
</dbReference>
<keyword evidence="8" id="KW-0067">ATP-binding</keyword>
<organism evidence="18 19">
    <name type="scientific">Puniceicoccus vermicola</name>
    <dbReference type="NCBI Taxonomy" id="388746"/>
    <lineage>
        <taxon>Bacteria</taxon>
        <taxon>Pseudomonadati</taxon>
        <taxon>Verrucomicrobiota</taxon>
        <taxon>Opitutia</taxon>
        <taxon>Puniceicoccales</taxon>
        <taxon>Puniceicoccaceae</taxon>
        <taxon>Puniceicoccus</taxon>
    </lineage>
</organism>
<evidence type="ECO:0000259" key="16">
    <source>
        <dbReference type="PROSITE" id="PS50112"/>
    </source>
</evidence>
<dbReference type="Gene3D" id="3.30.565.10">
    <property type="entry name" value="Histidine kinase-like ATPase, C-terminal domain"/>
    <property type="match status" value="1"/>
</dbReference>
<reference evidence="18 19" key="1">
    <citation type="submission" date="2020-07" db="EMBL/GenBank/DDBJ databases">
        <authorList>
            <person name="Feng X."/>
        </authorList>
    </citation>
    <scope>NUCLEOTIDE SEQUENCE [LARGE SCALE GENOMIC DNA]</scope>
    <source>
        <strain evidence="18 19">JCM14086</strain>
    </source>
</reference>
<dbReference type="PRINTS" id="PR00344">
    <property type="entry name" value="BCTRLSENSOR"/>
</dbReference>
<dbReference type="GO" id="GO:0005524">
    <property type="term" value="F:ATP binding"/>
    <property type="evidence" value="ECO:0007669"/>
    <property type="project" value="UniProtKB-KW"/>
</dbReference>
<dbReference type="InterPro" id="IPR005467">
    <property type="entry name" value="His_kinase_dom"/>
</dbReference>
<dbReference type="SUPFAM" id="SSF55874">
    <property type="entry name" value="ATPase domain of HSP90 chaperone/DNA topoisomerase II/histidine kinase"/>
    <property type="match status" value="1"/>
</dbReference>
<dbReference type="PROSITE" id="PS50112">
    <property type="entry name" value="PAS"/>
    <property type="match status" value="1"/>
</dbReference>
<feature type="domain" description="Response regulatory" evidence="15">
    <location>
        <begin position="526"/>
        <end position="631"/>
    </location>
</feature>
<dbReference type="FunFam" id="3.30.565.10:FF:000010">
    <property type="entry name" value="Sensor histidine kinase RcsC"/>
    <property type="match status" value="1"/>
</dbReference>
<dbReference type="Pfam" id="PF02518">
    <property type="entry name" value="HATPase_c"/>
    <property type="match status" value="1"/>
</dbReference>
<evidence type="ECO:0000256" key="2">
    <source>
        <dbReference type="ARBA" id="ARBA00004370"/>
    </source>
</evidence>
<dbReference type="InterPro" id="IPR004358">
    <property type="entry name" value="Sig_transdc_His_kin-like_C"/>
</dbReference>
<dbReference type="CDD" id="cd00082">
    <property type="entry name" value="HisKA"/>
    <property type="match status" value="1"/>
</dbReference>
<evidence type="ECO:0000256" key="9">
    <source>
        <dbReference type="ARBA" id="ARBA00023012"/>
    </source>
</evidence>
<name>A0A7X1E4U5_9BACT</name>
<dbReference type="GO" id="GO:0000155">
    <property type="term" value="F:phosphorelay sensor kinase activity"/>
    <property type="evidence" value="ECO:0007669"/>
    <property type="project" value="InterPro"/>
</dbReference>
<keyword evidence="11" id="KW-0131">Cell cycle</keyword>
<dbReference type="Gene3D" id="3.30.450.20">
    <property type="entry name" value="PAS domain"/>
    <property type="match status" value="2"/>
</dbReference>
<comment type="catalytic activity">
    <reaction evidence="1">
        <text>ATP + protein L-histidine = ADP + protein N-phospho-L-histidine.</text>
        <dbReference type="EC" id="2.7.13.3"/>
    </reaction>
</comment>
<evidence type="ECO:0000259" key="15">
    <source>
        <dbReference type="PROSITE" id="PS50110"/>
    </source>
</evidence>
<dbReference type="Gene3D" id="3.40.50.2300">
    <property type="match status" value="1"/>
</dbReference>
<keyword evidence="10" id="KW-0472">Membrane</keyword>
<evidence type="ECO:0000256" key="3">
    <source>
        <dbReference type="ARBA" id="ARBA00012438"/>
    </source>
</evidence>
<feature type="region of interest" description="Disordered" evidence="13">
    <location>
        <begin position="632"/>
        <end position="654"/>
    </location>
</feature>
<dbReference type="Proteomes" id="UP000525652">
    <property type="component" value="Unassembled WGS sequence"/>
</dbReference>
<dbReference type="PROSITE" id="PS50110">
    <property type="entry name" value="RESPONSE_REGULATORY"/>
    <property type="match status" value="2"/>
</dbReference>
<dbReference type="RefSeq" id="WP_185693117.1">
    <property type="nucleotide sequence ID" value="NZ_JACHVA010000089.1"/>
</dbReference>
<feature type="domain" description="PAC" evidence="17">
    <location>
        <begin position="87"/>
        <end position="140"/>
    </location>
</feature>
<feature type="domain" description="Response regulatory" evidence="15">
    <location>
        <begin position="653"/>
        <end position="775"/>
    </location>
</feature>
<dbReference type="CDD" id="cd16922">
    <property type="entry name" value="HATPase_EvgS-ArcB-TorS-like"/>
    <property type="match status" value="1"/>
</dbReference>
<keyword evidence="6" id="KW-0547">Nucleotide-binding</keyword>
<dbReference type="SMART" id="SM00388">
    <property type="entry name" value="HisKA"/>
    <property type="match status" value="1"/>
</dbReference>
<feature type="modified residue" description="4-aspartylphosphate" evidence="12">
    <location>
        <position position="575"/>
    </location>
</feature>
<dbReference type="SMART" id="SM00086">
    <property type="entry name" value="PAC"/>
    <property type="match status" value="2"/>
</dbReference>
<dbReference type="InterPro" id="IPR000014">
    <property type="entry name" value="PAS"/>
</dbReference>
<evidence type="ECO:0000256" key="11">
    <source>
        <dbReference type="ARBA" id="ARBA00023306"/>
    </source>
</evidence>
<dbReference type="SMART" id="SM00387">
    <property type="entry name" value="HATPase_c"/>
    <property type="match status" value="1"/>
</dbReference>
<dbReference type="PROSITE" id="PS50113">
    <property type="entry name" value="PAC"/>
    <property type="match status" value="2"/>
</dbReference>
<evidence type="ECO:0000256" key="1">
    <source>
        <dbReference type="ARBA" id="ARBA00000085"/>
    </source>
</evidence>
<dbReference type="Pfam" id="PF00072">
    <property type="entry name" value="Response_reg"/>
    <property type="match status" value="1"/>
</dbReference>
<evidence type="ECO:0000256" key="7">
    <source>
        <dbReference type="ARBA" id="ARBA00022777"/>
    </source>
</evidence>
<dbReference type="SMART" id="SM00091">
    <property type="entry name" value="PAS"/>
    <property type="match status" value="2"/>
</dbReference>
<evidence type="ECO:0000256" key="6">
    <source>
        <dbReference type="ARBA" id="ARBA00022741"/>
    </source>
</evidence>
<keyword evidence="9" id="KW-0902">Two-component regulatory system</keyword>
<dbReference type="InterPro" id="IPR000700">
    <property type="entry name" value="PAS-assoc_C"/>
</dbReference>
<dbReference type="SUPFAM" id="SSF52172">
    <property type="entry name" value="CheY-like"/>
    <property type="match status" value="2"/>
</dbReference>
<dbReference type="SUPFAM" id="SSF55785">
    <property type="entry name" value="PYP-like sensor domain (PAS domain)"/>
    <property type="match status" value="2"/>
</dbReference>
<comment type="subcellular location">
    <subcellularLocation>
        <location evidence="2">Membrane</location>
    </subcellularLocation>
</comment>
<feature type="modified residue" description="4-aspartylphosphate" evidence="12">
    <location>
        <position position="702"/>
    </location>
</feature>
<keyword evidence="7" id="KW-0418">Kinase</keyword>
<dbReference type="InterPro" id="IPR001610">
    <property type="entry name" value="PAC"/>
</dbReference>
<dbReference type="InterPro" id="IPR003594">
    <property type="entry name" value="HATPase_dom"/>
</dbReference>
<keyword evidence="5" id="KW-0808">Transferase</keyword>
<evidence type="ECO:0000256" key="12">
    <source>
        <dbReference type="PROSITE-ProRule" id="PRU00169"/>
    </source>
</evidence>
<dbReference type="EC" id="2.7.13.3" evidence="3"/>
<dbReference type="PANTHER" id="PTHR45339">
    <property type="entry name" value="HYBRID SIGNAL TRANSDUCTION HISTIDINE KINASE J"/>
    <property type="match status" value="1"/>
</dbReference>
<feature type="domain" description="PAC" evidence="17">
    <location>
        <begin position="215"/>
        <end position="267"/>
    </location>
</feature>
<accession>A0A7X1E4U5</accession>
<dbReference type="Pfam" id="PF00512">
    <property type="entry name" value="HisKA"/>
    <property type="match status" value="1"/>
</dbReference>
<dbReference type="AlphaFoldDB" id="A0A7X1E4U5"/>
<evidence type="ECO:0000259" key="14">
    <source>
        <dbReference type="PROSITE" id="PS50109"/>
    </source>
</evidence>
<proteinExistence type="predicted"/>
<evidence type="ECO:0000313" key="18">
    <source>
        <dbReference type="EMBL" id="MBC2602434.1"/>
    </source>
</evidence>
<evidence type="ECO:0000256" key="5">
    <source>
        <dbReference type="ARBA" id="ARBA00022679"/>
    </source>
</evidence>
<dbReference type="CDD" id="cd17546">
    <property type="entry name" value="REC_hyHK_CKI1_RcsC-like"/>
    <property type="match status" value="1"/>
</dbReference>
<dbReference type="Pfam" id="PF08447">
    <property type="entry name" value="PAS_3"/>
    <property type="match status" value="1"/>
</dbReference>
<dbReference type="PANTHER" id="PTHR45339:SF1">
    <property type="entry name" value="HYBRID SIGNAL TRANSDUCTION HISTIDINE KINASE J"/>
    <property type="match status" value="1"/>
</dbReference>
<evidence type="ECO:0000259" key="17">
    <source>
        <dbReference type="PROSITE" id="PS50113"/>
    </source>
</evidence>
<feature type="domain" description="PAS" evidence="16">
    <location>
        <begin position="141"/>
        <end position="211"/>
    </location>
</feature>
<dbReference type="InterPro" id="IPR011006">
    <property type="entry name" value="CheY-like_superfamily"/>
</dbReference>
<dbReference type="SMART" id="SM00448">
    <property type="entry name" value="REC"/>
    <property type="match status" value="1"/>
</dbReference>
<gene>
    <name evidence="18" type="ORF">H5P30_11660</name>
</gene>
<dbReference type="NCBIfam" id="TIGR00229">
    <property type="entry name" value="sensory_box"/>
    <property type="match status" value="2"/>
</dbReference>
<dbReference type="InterPro" id="IPR013655">
    <property type="entry name" value="PAS_fold_3"/>
</dbReference>
<dbReference type="InterPro" id="IPR036890">
    <property type="entry name" value="HATPase_C_sf"/>
</dbReference>
<dbReference type="InterPro" id="IPR036097">
    <property type="entry name" value="HisK_dim/P_sf"/>
</dbReference>
<dbReference type="InterPro" id="IPR035965">
    <property type="entry name" value="PAS-like_dom_sf"/>
</dbReference>
<evidence type="ECO:0000256" key="10">
    <source>
        <dbReference type="ARBA" id="ARBA00023136"/>
    </source>
</evidence>
<evidence type="ECO:0000256" key="4">
    <source>
        <dbReference type="ARBA" id="ARBA00022553"/>
    </source>
</evidence>
<dbReference type="GO" id="GO:0016020">
    <property type="term" value="C:membrane"/>
    <property type="evidence" value="ECO:0007669"/>
    <property type="project" value="UniProtKB-SubCell"/>
</dbReference>
<dbReference type="Pfam" id="PF13426">
    <property type="entry name" value="PAS_9"/>
    <property type="match status" value="1"/>
</dbReference>
<dbReference type="InterPro" id="IPR001789">
    <property type="entry name" value="Sig_transdc_resp-reg_receiver"/>
</dbReference>
<dbReference type="EMBL" id="JACHVA010000089">
    <property type="protein sequence ID" value="MBC2602434.1"/>
    <property type="molecule type" value="Genomic_DNA"/>
</dbReference>
<feature type="compositionally biased region" description="Basic and acidic residues" evidence="13">
    <location>
        <begin position="639"/>
        <end position="652"/>
    </location>
</feature>
<keyword evidence="19" id="KW-1185">Reference proteome</keyword>